<evidence type="ECO:0000256" key="1">
    <source>
        <dbReference type="ARBA" id="ARBA00023015"/>
    </source>
</evidence>
<dbReference type="PRINTS" id="PR00598">
    <property type="entry name" value="HTHMARR"/>
</dbReference>
<keyword evidence="1" id="KW-0805">Transcription regulation</keyword>
<dbReference type="SUPFAM" id="SSF46785">
    <property type="entry name" value="Winged helix' DNA-binding domain"/>
    <property type="match status" value="1"/>
</dbReference>
<keyword evidence="3" id="KW-0804">Transcription</keyword>
<evidence type="ECO:0000313" key="6">
    <source>
        <dbReference type="Proteomes" id="UP001596190"/>
    </source>
</evidence>
<keyword evidence="6" id="KW-1185">Reference proteome</keyword>
<dbReference type="EMBL" id="JBHSSA010000031">
    <property type="protein sequence ID" value="MFC6253575.1"/>
    <property type="molecule type" value="Genomic_DNA"/>
</dbReference>
<accession>A0ABW1T8L6</accession>
<proteinExistence type="predicted"/>
<sequence length="146" mass="15909">MQDTKNYPATTALWRMTSAYRTLVTSQLRQVGIYPGQENVLLELQKCGELSQNDLVKKIVVNHSTIAKSVSRLVLSGFASTTKSSKDRRITLVSLTDSGQIVASQVKQILDQAESAALRGLTTAQQQDFITIAAQIAANLSAEAKR</sequence>
<feature type="domain" description="HTH marR-type" evidence="4">
    <location>
        <begin position="6"/>
        <end position="138"/>
    </location>
</feature>
<reference evidence="6" key="1">
    <citation type="journal article" date="2019" name="Int. J. Syst. Evol. Microbiol.">
        <title>The Global Catalogue of Microorganisms (GCM) 10K type strain sequencing project: providing services to taxonomists for standard genome sequencing and annotation.</title>
        <authorList>
            <consortium name="The Broad Institute Genomics Platform"/>
            <consortium name="The Broad Institute Genome Sequencing Center for Infectious Disease"/>
            <person name="Wu L."/>
            <person name="Ma J."/>
        </authorList>
    </citation>
    <scope>NUCLEOTIDE SEQUENCE [LARGE SCALE GENOMIC DNA]</scope>
    <source>
        <strain evidence="6">CCM 8950</strain>
    </source>
</reference>
<dbReference type="RefSeq" id="WP_171001154.1">
    <property type="nucleotide sequence ID" value="NZ_BJDO01000003.1"/>
</dbReference>
<dbReference type="InterPro" id="IPR036388">
    <property type="entry name" value="WH-like_DNA-bd_sf"/>
</dbReference>
<dbReference type="InterPro" id="IPR000835">
    <property type="entry name" value="HTH_MarR-typ"/>
</dbReference>
<evidence type="ECO:0000259" key="4">
    <source>
        <dbReference type="PROSITE" id="PS50995"/>
    </source>
</evidence>
<dbReference type="PANTHER" id="PTHR42756">
    <property type="entry name" value="TRANSCRIPTIONAL REGULATOR, MARR"/>
    <property type="match status" value="1"/>
</dbReference>
<comment type="caution">
    <text evidence="5">The sequence shown here is derived from an EMBL/GenBank/DDBJ whole genome shotgun (WGS) entry which is preliminary data.</text>
</comment>
<evidence type="ECO:0000313" key="5">
    <source>
        <dbReference type="EMBL" id="MFC6253575.1"/>
    </source>
</evidence>
<dbReference type="Gene3D" id="1.10.10.10">
    <property type="entry name" value="Winged helix-like DNA-binding domain superfamily/Winged helix DNA-binding domain"/>
    <property type="match status" value="1"/>
</dbReference>
<dbReference type="Proteomes" id="UP001596190">
    <property type="component" value="Unassembled WGS sequence"/>
</dbReference>
<dbReference type="InterPro" id="IPR036390">
    <property type="entry name" value="WH_DNA-bd_sf"/>
</dbReference>
<gene>
    <name evidence="5" type="ORF">ACFP1H_03030</name>
</gene>
<name>A0ABW1T8L6_9LACO</name>
<dbReference type="PROSITE" id="PS50995">
    <property type="entry name" value="HTH_MARR_2"/>
    <property type="match status" value="1"/>
</dbReference>
<evidence type="ECO:0000256" key="3">
    <source>
        <dbReference type="ARBA" id="ARBA00023163"/>
    </source>
</evidence>
<protein>
    <submittedName>
        <fullName evidence="5">MarR family winged helix-turn-helix transcriptional regulator</fullName>
    </submittedName>
</protein>
<dbReference type="SMART" id="SM00347">
    <property type="entry name" value="HTH_MARR"/>
    <property type="match status" value="1"/>
</dbReference>
<dbReference type="PANTHER" id="PTHR42756:SF1">
    <property type="entry name" value="TRANSCRIPTIONAL REPRESSOR OF EMRAB OPERON"/>
    <property type="match status" value="1"/>
</dbReference>
<dbReference type="Pfam" id="PF13463">
    <property type="entry name" value="HTH_27"/>
    <property type="match status" value="1"/>
</dbReference>
<organism evidence="5 6">
    <name type="scientific">Secundilactobacillus hailunensis</name>
    <dbReference type="NCBI Taxonomy" id="2559923"/>
    <lineage>
        <taxon>Bacteria</taxon>
        <taxon>Bacillati</taxon>
        <taxon>Bacillota</taxon>
        <taxon>Bacilli</taxon>
        <taxon>Lactobacillales</taxon>
        <taxon>Lactobacillaceae</taxon>
        <taxon>Secundilactobacillus</taxon>
    </lineage>
</organism>
<evidence type="ECO:0000256" key="2">
    <source>
        <dbReference type="ARBA" id="ARBA00023125"/>
    </source>
</evidence>
<keyword evidence="2" id="KW-0238">DNA-binding</keyword>